<dbReference type="SMART" id="SM00631">
    <property type="entry name" value="Zn_pept"/>
    <property type="match status" value="1"/>
</dbReference>
<evidence type="ECO:0000256" key="5">
    <source>
        <dbReference type="ARBA" id="ARBA00022723"/>
    </source>
</evidence>
<dbReference type="AlphaFoldDB" id="A0A0N4VID6"/>
<evidence type="ECO:0000256" key="9">
    <source>
        <dbReference type="PROSITE-ProRule" id="PRU01379"/>
    </source>
</evidence>
<dbReference type="InterPro" id="IPR000834">
    <property type="entry name" value="Peptidase_M14"/>
</dbReference>
<dbReference type="Gene3D" id="3.40.630.10">
    <property type="entry name" value="Zn peptidases"/>
    <property type="match status" value="1"/>
</dbReference>
<evidence type="ECO:0000256" key="6">
    <source>
        <dbReference type="ARBA" id="ARBA00022801"/>
    </source>
</evidence>
<dbReference type="OrthoDB" id="10249045at2759"/>
<evidence type="ECO:0000313" key="12">
    <source>
        <dbReference type="EMBL" id="VDD95181.1"/>
    </source>
</evidence>
<dbReference type="SUPFAM" id="SSF49464">
    <property type="entry name" value="Carboxypeptidase regulatory domain-like"/>
    <property type="match status" value="2"/>
</dbReference>
<feature type="signal peptide" evidence="10">
    <location>
        <begin position="1"/>
        <end position="29"/>
    </location>
</feature>
<keyword evidence="5" id="KW-0479">Metal-binding</keyword>
<dbReference type="PROSITE" id="PS52035">
    <property type="entry name" value="PEPTIDASE_M14"/>
    <property type="match status" value="1"/>
</dbReference>
<keyword evidence="6" id="KW-0378">Hydrolase</keyword>
<dbReference type="STRING" id="51028.A0A0N4VID6"/>
<dbReference type="GO" id="GO:0004181">
    <property type="term" value="F:metallocarboxypeptidase activity"/>
    <property type="evidence" value="ECO:0007669"/>
    <property type="project" value="InterPro"/>
</dbReference>
<proteinExistence type="inferred from homology"/>
<keyword evidence="7" id="KW-0862">Zinc</keyword>
<dbReference type="PROSITE" id="PS00132">
    <property type="entry name" value="CARBOXYPEPT_ZN_1"/>
    <property type="match status" value="1"/>
</dbReference>
<keyword evidence="4" id="KW-0645">Protease</keyword>
<reference evidence="12 13" key="2">
    <citation type="submission" date="2018-10" db="EMBL/GenBank/DDBJ databases">
        <authorList>
            <consortium name="Pathogen Informatics"/>
        </authorList>
    </citation>
    <scope>NUCLEOTIDE SEQUENCE [LARGE SCALE GENOMIC DNA]</scope>
</reference>
<evidence type="ECO:0000256" key="3">
    <source>
        <dbReference type="ARBA" id="ARBA00022645"/>
    </source>
</evidence>
<dbReference type="EMBL" id="UXUI01010392">
    <property type="protein sequence ID" value="VDD95181.1"/>
    <property type="molecule type" value="Genomic_DNA"/>
</dbReference>
<name>A0A0N4VID6_ENTVE</name>
<evidence type="ECO:0000313" key="14">
    <source>
        <dbReference type="WBParaSite" id="EVEC_0001058901-mRNA-1"/>
    </source>
</evidence>
<dbReference type="GO" id="GO:0008270">
    <property type="term" value="F:zinc ion binding"/>
    <property type="evidence" value="ECO:0007669"/>
    <property type="project" value="InterPro"/>
</dbReference>
<dbReference type="Proteomes" id="UP000274131">
    <property type="component" value="Unassembled WGS sequence"/>
</dbReference>
<dbReference type="Gene3D" id="2.60.40.1120">
    <property type="entry name" value="Carboxypeptidase-like, regulatory domain"/>
    <property type="match status" value="2"/>
</dbReference>
<evidence type="ECO:0000256" key="8">
    <source>
        <dbReference type="ARBA" id="ARBA00023180"/>
    </source>
</evidence>
<dbReference type="WBParaSite" id="EVEC_0001058901-mRNA-1">
    <property type="protein sequence ID" value="EVEC_0001058901-mRNA-1"/>
    <property type="gene ID" value="EVEC_0001058901"/>
</dbReference>
<dbReference type="SUPFAM" id="SSF53187">
    <property type="entry name" value="Zn-dependent exopeptidases"/>
    <property type="match status" value="1"/>
</dbReference>
<dbReference type="GO" id="GO:0006518">
    <property type="term" value="P:peptide metabolic process"/>
    <property type="evidence" value="ECO:0007669"/>
    <property type="project" value="TreeGrafter"/>
</dbReference>
<dbReference type="InterPro" id="IPR057246">
    <property type="entry name" value="CARBOXYPEPT_ZN_1"/>
</dbReference>
<gene>
    <name evidence="12" type="ORF">EVEC_LOCUS9932</name>
</gene>
<reference evidence="14" key="1">
    <citation type="submission" date="2017-02" db="UniProtKB">
        <authorList>
            <consortium name="WormBaseParasite"/>
        </authorList>
    </citation>
    <scope>IDENTIFICATION</scope>
</reference>
<dbReference type="InterPro" id="IPR050753">
    <property type="entry name" value="Peptidase_M14_domain"/>
</dbReference>
<evidence type="ECO:0000313" key="13">
    <source>
        <dbReference type="Proteomes" id="UP000274131"/>
    </source>
</evidence>
<dbReference type="CDD" id="cd03858">
    <property type="entry name" value="M14_CP_N-E_like"/>
    <property type="match status" value="1"/>
</dbReference>
<dbReference type="InterPro" id="IPR057247">
    <property type="entry name" value="CARBOXYPEPT_ZN_2"/>
</dbReference>
<dbReference type="InterPro" id="IPR008969">
    <property type="entry name" value="CarboxyPept-like_regulatory"/>
</dbReference>
<evidence type="ECO:0000256" key="4">
    <source>
        <dbReference type="ARBA" id="ARBA00022670"/>
    </source>
</evidence>
<accession>A0A0N4VID6</accession>
<dbReference type="PROSITE" id="PS00133">
    <property type="entry name" value="CARBOXYPEPT_ZN_2"/>
    <property type="match status" value="1"/>
</dbReference>
<evidence type="ECO:0000256" key="2">
    <source>
        <dbReference type="ARBA" id="ARBA00005988"/>
    </source>
</evidence>
<keyword evidence="10" id="KW-0732">Signal</keyword>
<organism evidence="14">
    <name type="scientific">Enterobius vermicularis</name>
    <name type="common">Human pinworm</name>
    <dbReference type="NCBI Taxonomy" id="51028"/>
    <lineage>
        <taxon>Eukaryota</taxon>
        <taxon>Metazoa</taxon>
        <taxon>Ecdysozoa</taxon>
        <taxon>Nematoda</taxon>
        <taxon>Chromadorea</taxon>
        <taxon>Rhabditida</taxon>
        <taxon>Spirurina</taxon>
        <taxon>Oxyuridomorpha</taxon>
        <taxon>Oxyuroidea</taxon>
        <taxon>Oxyuridae</taxon>
        <taxon>Enterobius</taxon>
    </lineage>
</organism>
<sequence>MTDNNGSNWVYHNNRLLWLVLLIISKGCCIDWNSAIIATRDEEIAAHTDRLYKYFGQKVDDGSLFRTQQQMQQLIGDFKDVDRQRIRNHNFTAMTNWLKEYAKSYPKITTLYTAGQSSENRNLWVMVISKSPQQHQIGVPEFKYVGNMHGDEVVGRECLLYLIAVLCENYGKNKFITHMVDKTRIHIMPSMNPDGYEYAVRFQQKFPSIKIRGNAHNVDLNRNFPAKFEAHKEDGGMGLQQETKVVMQWLQEHPFVLSANFHGGSLVANYPYDDSATGKDGVYAESPDDKLFVALAYTYARAHENMWKTGRRCGLGINGDDFYNGITNGNGWYHLAGGMQDWQYFHTNCLEITIEMGCIKFPDDSILPKLWDEHKFALLAYMTFVERGIRGFIVDENGDPVKDAVVSVPKGKNITSTTDGEYWRVLVPGKYNVTDGSWLEGSYYYLFKMLRFISIRAQFSTAEDVPCTRTIGEEIQLGVKRRFQPQNNRELRFWGINGGMQVHNVGRIWGGQEMEKQEVLGNCEEFDIKLNGILGEHIRGNGSIQLAVIGIDDFGKTVLESLANETCTENPLFSNLFFTSTLFMLPEFTVNSSLGLQSHQAVVILRKGYATTSIYSRYGNKPDGFHQKEFDQSLKKVFSQDAPVCVDELPKEKVSSIVAKISQKKMFVLDVPLGCSDFILNKYMAAIAAILQTVAGFYSPPRDHVTEFSVVPSANPGDHFLPSEMVMATSAGLERIEKEHCGEEINIGSLKVVRMGVKNGPATLVMAIEKKTETLLYELMTSYCDSEKSNPVVGKIVNSSALILVPAIPNTQTDCHDYLNIIAFEGMIRSVVTKFPLIDYVILLATGGMKVRYLDVSGKKIAKHLALAYSSKHAIMNVELPEICSNAEPRPSLDTVQWSETEPKIPDTLLVQAACCYEQSGSGHLLKENSASITEVLEQRTQGVMGKISSCNGVPIEPPVTVSVEKISRSYNTVVSGFYFMDLPIGTHKVTIRKKNYHPVVFHVKVRNLILHF</sequence>
<keyword evidence="13" id="KW-1185">Reference proteome</keyword>
<comment type="similarity">
    <text evidence="2 9">Belongs to the peptidase M14 family.</text>
</comment>
<feature type="domain" description="Peptidase M14" evidence="11">
    <location>
        <begin position="87"/>
        <end position="385"/>
    </location>
</feature>
<evidence type="ECO:0000256" key="10">
    <source>
        <dbReference type="SAM" id="SignalP"/>
    </source>
</evidence>
<dbReference type="PANTHER" id="PTHR11532">
    <property type="entry name" value="PROTEASE M14 CARBOXYPEPTIDASE"/>
    <property type="match status" value="1"/>
</dbReference>
<evidence type="ECO:0000256" key="1">
    <source>
        <dbReference type="ARBA" id="ARBA00001947"/>
    </source>
</evidence>
<comment type="cofactor">
    <cofactor evidence="1">
        <name>Zn(2+)</name>
        <dbReference type="ChEBI" id="CHEBI:29105"/>
    </cofactor>
</comment>
<dbReference type="PANTHER" id="PTHR11532:SF62">
    <property type="entry name" value="CARBOXYPEPTIDASE D"/>
    <property type="match status" value="1"/>
</dbReference>
<dbReference type="Pfam" id="PF00246">
    <property type="entry name" value="Peptidase_M14"/>
    <property type="match status" value="1"/>
</dbReference>
<feature type="active site" description="Proton donor/acceptor" evidence="9">
    <location>
        <position position="355"/>
    </location>
</feature>
<dbReference type="FunFam" id="3.40.630.10:FF:000020">
    <property type="entry name" value="Carboxypeptidase D"/>
    <property type="match status" value="1"/>
</dbReference>
<keyword evidence="3" id="KW-0121">Carboxypeptidase</keyword>
<feature type="chain" id="PRO_5043122968" evidence="10">
    <location>
        <begin position="30"/>
        <end position="1013"/>
    </location>
</feature>
<evidence type="ECO:0000259" key="11">
    <source>
        <dbReference type="PROSITE" id="PS52035"/>
    </source>
</evidence>
<dbReference type="GO" id="GO:0016485">
    <property type="term" value="P:protein processing"/>
    <property type="evidence" value="ECO:0007669"/>
    <property type="project" value="TreeGrafter"/>
</dbReference>
<dbReference type="GO" id="GO:0005615">
    <property type="term" value="C:extracellular space"/>
    <property type="evidence" value="ECO:0007669"/>
    <property type="project" value="TreeGrafter"/>
</dbReference>
<dbReference type="PRINTS" id="PR00765">
    <property type="entry name" value="CRBOXYPTASEA"/>
</dbReference>
<keyword evidence="8" id="KW-0325">Glycoprotein</keyword>
<dbReference type="CDD" id="cd11308">
    <property type="entry name" value="Peptidase_M14NE-CP-C_like"/>
    <property type="match status" value="1"/>
</dbReference>
<evidence type="ECO:0000256" key="7">
    <source>
        <dbReference type="ARBA" id="ARBA00022833"/>
    </source>
</evidence>
<protein>
    <submittedName>
        <fullName evidence="14">Peptidase_M14 domain-containing protein</fullName>
    </submittedName>
</protein>